<sequence length="137" mass="15318">MLSTVEKVLFLKSIDLFSQIPGEDLAAIALISTEERRDQQDEIFAEGESGDALYLVVDGKVRVHRADRVIAELGERECFGEMAILDASPRSATVTAVDDTNLLKITREDFQEIMSEKPEIAQGIVKVLTRRLRDAIR</sequence>
<accession>A0A2W5V3Z0</accession>
<dbReference type="Pfam" id="PF00027">
    <property type="entry name" value="cNMP_binding"/>
    <property type="match status" value="1"/>
</dbReference>
<dbReference type="PANTHER" id="PTHR23011">
    <property type="entry name" value="CYCLIC NUCLEOTIDE-BINDING DOMAIN CONTAINING PROTEIN"/>
    <property type="match status" value="1"/>
</dbReference>
<dbReference type="InterPro" id="IPR000595">
    <property type="entry name" value="cNMP-bd_dom"/>
</dbReference>
<protein>
    <submittedName>
        <fullName evidence="2">Cyclic nucleotide-binding domain-containing protein</fullName>
    </submittedName>
</protein>
<evidence type="ECO:0000259" key="1">
    <source>
        <dbReference type="PROSITE" id="PS50042"/>
    </source>
</evidence>
<dbReference type="SMART" id="SM00100">
    <property type="entry name" value="cNMP"/>
    <property type="match status" value="1"/>
</dbReference>
<feature type="domain" description="Cyclic nucleotide-binding" evidence="1">
    <location>
        <begin position="16"/>
        <end position="131"/>
    </location>
</feature>
<gene>
    <name evidence="2" type="ORF">DI536_07230</name>
</gene>
<name>A0A2W5V3Z0_9BACT</name>
<dbReference type="Gene3D" id="2.60.120.10">
    <property type="entry name" value="Jelly Rolls"/>
    <property type="match status" value="1"/>
</dbReference>
<dbReference type="PRINTS" id="PR00103">
    <property type="entry name" value="CAMPKINASE"/>
</dbReference>
<dbReference type="PROSITE" id="PS50042">
    <property type="entry name" value="CNMP_BINDING_3"/>
    <property type="match status" value="1"/>
</dbReference>
<evidence type="ECO:0000313" key="3">
    <source>
        <dbReference type="Proteomes" id="UP000249061"/>
    </source>
</evidence>
<dbReference type="PANTHER" id="PTHR23011:SF28">
    <property type="entry name" value="CYCLIC NUCLEOTIDE-BINDING DOMAIN CONTAINING PROTEIN"/>
    <property type="match status" value="1"/>
</dbReference>
<comment type="caution">
    <text evidence="2">The sequence shown here is derived from an EMBL/GenBank/DDBJ whole genome shotgun (WGS) entry which is preliminary data.</text>
</comment>
<dbReference type="PROSITE" id="PS00889">
    <property type="entry name" value="CNMP_BINDING_2"/>
    <property type="match status" value="1"/>
</dbReference>
<evidence type="ECO:0000313" key="2">
    <source>
        <dbReference type="EMBL" id="PZR16078.1"/>
    </source>
</evidence>
<dbReference type="Proteomes" id="UP000249061">
    <property type="component" value="Unassembled WGS sequence"/>
</dbReference>
<dbReference type="InterPro" id="IPR018488">
    <property type="entry name" value="cNMP-bd_CS"/>
</dbReference>
<dbReference type="CDD" id="cd00038">
    <property type="entry name" value="CAP_ED"/>
    <property type="match status" value="1"/>
</dbReference>
<dbReference type="SUPFAM" id="SSF51206">
    <property type="entry name" value="cAMP-binding domain-like"/>
    <property type="match status" value="1"/>
</dbReference>
<dbReference type="AlphaFoldDB" id="A0A2W5V3Z0"/>
<dbReference type="InterPro" id="IPR018490">
    <property type="entry name" value="cNMP-bd_dom_sf"/>
</dbReference>
<dbReference type="EMBL" id="QFQP01000004">
    <property type="protein sequence ID" value="PZR16078.1"/>
    <property type="molecule type" value="Genomic_DNA"/>
</dbReference>
<dbReference type="InterPro" id="IPR014710">
    <property type="entry name" value="RmlC-like_jellyroll"/>
</dbReference>
<organism evidence="2 3">
    <name type="scientific">Archangium gephyra</name>
    <dbReference type="NCBI Taxonomy" id="48"/>
    <lineage>
        <taxon>Bacteria</taxon>
        <taxon>Pseudomonadati</taxon>
        <taxon>Myxococcota</taxon>
        <taxon>Myxococcia</taxon>
        <taxon>Myxococcales</taxon>
        <taxon>Cystobacterineae</taxon>
        <taxon>Archangiaceae</taxon>
        <taxon>Archangium</taxon>
    </lineage>
</organism>
<reference evidence="2 3" key="1">
    <citation type="submission" date="2017-08" db="EMBL/GenBank/DDBJ databases">
        <title>Infants hospitalized years apart are colonized by the same room-sourced microbial strains.</title>
        <authorList>
            <person name="Brooks B."/>
            <person name="Olm M.R."/>
            <person name="Firek B.A."/>
            <person name="Baker R."/>
            <person name="Thomas B.C."/>
            <person name="Morowitz M.J."/>
            <person name="Banfield J.F."/>
        </authorList>
    </citation>
    <scope>NUCLEOTIDE SEQUENCE [LARGE SCALE GENOMIC DNA]</scope>
    <source>
        <strain evidence="2">S2_003_000_R2_14</strain>
    </source>
</reference>
<proteinExistence type="predicted"/>